<evidence type="ECO:0000313" key="14">
    <source>
        <dbReference type="Proteomes" id="UP000267096"/>
    </source>
</evidence>
<reference evidence="15" key="1">
    <citation type="submission" date="2017-02" db="UniProtKB">
        <authorList>
            <consortium name="WormBaseParasite"/>
        </authorList>
    </citation>
    <scope>IDENTIFICATION</scope>
</reference>
<sequence>MVLGTIVGCLFPLWPMWLRQGVYYLSLGGLGCFGVLIGVAIARTILFAIIWATTMGRHKLWILPNLTEDCGFFESFQPWYTYEYCPDGFSSTGAKKKKSDERKKSEERSEAEEEGRDGDSKTGERKGHDASDDSEEGSATETDENDLGSSQVSKEIIF</sequence>
<gene>
    <name evidence="13" type="ORF">ASIM_LOCUS5800</name>
</gene>
<dbReference type="GO" id="GO:0005789">
    <property type="term" value="C:endoplasmic reticulum membrane"/>
    <property type="evidence" value="ECO:0007669"/>
    <property type="project" value="UniProtKB-SubCell"/>
</dbReference>
<dbReference type="PANTHER" id="PTHR12443">
    <property type="entry name" value="TRANSLOCATION PROTEIN SEC62"/>
    <property type="match status" value="1"/>
</dbReference>
<dbReference type="Pfam" id="PF03839">
    <property type="entry name" value="Sec62"/>
    <property type="match status" value="1"/>
</dbReference>
<reference evidence="13 14" key="2">
    <citation type="submission" date="2018-11" db="EMBL/GenBank/DDBJ databases">
        <authorList>
            <consortium name="Pathogen Informatics"/>
        </authorList>
    </citation>
    <scope>NUCLEOTIDE SEQUENCE [LARGE SCALE GENOMIC DNA]</scope>
</reference>
<keyword evidence="8 12" id="KW-1133">Transmembrane helix</keyword>
<name>A0A0M3JEG7_ANISI</name>
<dbReference type="OrthoDB" id="200187at2759"/>
<evidence type="ECO:0000256" key="9">
    <source>
        <dbReference type="ARBA" id="ARBA00023010"/>
    </source>
</evidence>
<feature type="transmembrane region" description="Helical" evidence="12">
    <location>
        <begin position="22"/>
        <end position="52"/>
    </location>
</feature>
<comment type="subcellular location">
    <subcellularLocation>
        <location evidence="1">Endoplasmic reticulum membrane</location>
        <topology evidence="1">Multi-pass membrane protein</topology>
    </subcellularLocation>
</comment>
<evidence type="ECO:0000256" key="11">
    <source>
        <dbReference type="SAM" id="MobiDB-lite"/>
    </source>
</evidence>
<keyword evidence="9" id="KW-0811">Translocation</keyword>
<evidence type="ECO:0000256" key="3">
    <source>
        <dbReference type="ARBA" id="ARBA00021257"/>
    </source>
</evidence>
<keyword evidence="7" id="KW-0653">Protein transport</keyword>
<keyword evidence="10 12" id="KW-0472">Membrane</keyword>
<keyword evidence="6" id="KW-0256">Endoplasmic reticulum</keyword>
<evidence type="ECO:0000256" key="10">
    <source>
        <dbReference type="ARBA" id="ARBA00023136"/>
    </source>
</evidence>
<evidence type="ECO:0000256" key="7">
    <source>
        <dbReference type="ARBA" id="ARBA00022927"/>
    </source>
</evidence>
<accession>A0A0M3JEG7</accession>
<keyword evidence="14" id="KW-1185">Reference proteome</keyword>
<evidence type="ECO:0000256" key="1">
    <source>
        <dbReference type="ARBA" id="ARBA00004477"/>
    </source>
</evidence>
<organism evidence="15">
    <name type="scientific">Anisakis simplex</name>
    <name type="common">Herring worm</name>
    <dbReference type="NCBI Taxonomy" id="6269"/>
    <lineage>
        <taxon>Eukaryota</taxon>
        <taxon>Metazoa</taxon>
        <taxon>Ecdysozoa</taxon>
        <taxon>Nematoda</taxon>
        <taxon>Chromadorea</taxon>
        <taxon>Rhabditida</taxon>
        <taxon>Spirurina</taxon>
        <taxon>Ascaridomorpha</taxon>
        <taxon>Ascaridoidea</taxon>
        <taxon>Anisakidae</taxon>
        <taxon>Anisakis</taxon>
        <taxon>Anisakis simplex complex</taxon>
    </lineage>
</organism>
<dbReference type="EMBL" id="UYRR01011751">
    <property type="protein sequence ID" value="VDK26089.1"/>
    <property type="molecule type" value="Genomic_DNA"/>
</dbReference>
<evidence type="ECO:0000256" key="5">
    <source>
        <dbReference type="ARBA" id="ARBA00022692"/>
    </source>
</evidence>
<dbReference type="Proteomes" id="UP000267096">
    <property type="component" value="Unassembled WGS sequence"/>
</dbReference>
<evidence type="ECO:0000256" key="12">
    <source>
        <dbReference type="SAM" id="Phobius"/>
    </source>
</evidence>
<feature type="compositionally biased region" description="Acidic residues" evidence="11">
    <location>
        <begin position="132"/>
        <end position="146"/>
    </location>
</feature>
<keyword evidence="5 12" id="KW-0812">Transmembrane</keyword>
<feature type="compositionally biased region" description="Polar residues" evidence="11">
    <location>
        <begin position="147"/>
        <end position="158"/>
    </location>
</feature>
<evidence type="ECO:0000256" key="8">
    <source>
        <dbReference type="ARBA" id="ARBA00022989"/>
    </source>
</evidence>
<evidence type="ECO:0000256" key="2">
    <source>
        <dbReference type="ARBA" id="ARBA00010604"/>
    </source>
</evidence>
<proteinExistence type="inferred from homology"/>
<feature type="compositionally biased region" description="Basic and acidic residues" evidence="11">
    <location>
        <begin position="98"/>
        <end position="108"/>
    </location>
</feature>
<evidence type="ECO:0000313" key="15">
    <source>
        <dbReference type="WBParaSite" id="ASIM_0000601301-mRNA-1"/>
    </source>
</evidence>
<evidence type="ECO:0000256" key="6">
    <source>
        <dbReference type="ARBA" id="ARBA00022824"/>
    </source>
</evidence>
<dbReference type="WBParaSite" id="ASIM_0000601301-mRNA-1">
    <property type="protein sequence ID" value="ASIM_0000601301-mRNA-1"/>
    <property type="gene ID" value="ASIM_0000601301"/>
</dbReference>
<evidence type="ECO:0000256" key="4">
    <source>
        <dbReference type="ARBA" id="ARBA00022448"/>
    </source>
</evidence>
<dbReference type="AlphaFoldDB" id="A0A0M3JEG7"/>
<feature type="compositionally biased region" description="Basic and acidic residues" evidence="11">
    <location>
        <begin position="117"/>
        <end position="131"/>
    </location>
</feature>
<dbReference type="PANTHER" id="PTHR12443:SF9">
    <property type="entry name" value="TRANSLOCATION PROTEIN SEC62"/>
    <property type="match status" value="1"/>
</dbReference>
<dbReference type="InterPro" id="IPR004728">
    <property type="entry name" value="Sec62"/>
</dbReference>
<dbReference type="GO" id="GO:0031204">
    <property type="term" value="P:post-translational protein targeting to membrane, translocation"/>
    <property type="evidence" value="ECO:0007669"/>
    <property type="project" value="TreeGrafter"/>
</dbReference>
<feature type="region of interest" description="Disordered" evidence="11">
    <location>
        <begin position="86"/>
        <end position="158"/>
    </location>
</feature>
<keyword evidence="4" id="KW-0813">Transport</keyword>
<comment type="similarity">
    <text evidence="2">Belongs to the SEC62 family.</text>
</comment>
<evidence type="ECO:0000313" key="13">
    <source>
        <dbReference type="EMBL" id="VDK26089.1"/>
    </source>
</evidence>
<protein>
    <recommendedName>
        <fullName evidence="3">Translocation protein SEC62</fullName>
    </recommendedName>
</protein>